<gene>
    <name evidence="1" type="ORF">AN396_05675</name>
</gene>
<accession>A0ACC8XCT1</accession>
<name>A0ACC8XCT1_9FIRM</name>
<protein>
    <submittedName>
        <fullName evidence="1">Uncharacterized protein</fullName>
    </submittedName>
</protein>
<dbReference type="Proteomes" id="UP000188605">
    <property type="component" value="Unassembled WGS sequence"/>
</dbReference>
<reference evidence="1" key="1">
    <citation type="submission" date="2016-08" db="EMBL/GenBank/DDBJ databases">
        <authorList>
            <person name="Ngugi D.K."/>
            <person name="Miyake S."/>
            <person name="Stingl U."/>
        </authorList>
    </citation>
    <scope>NUCLEOTIDE SEQUENCE</scope>
    <source>
        <strain evidence="1">SCG-B11WGA-EpuloA1</strain>
    </source>
</reference>
<comment type="caution">
    <text evidence="1">The sequence shown here is derived from an EMBL/GenBank/DDBJ whole genome shotgun (WGS) entry which is preliminary data.</text>
</comment>
<evidence type="ECO:0000313" key="2">
    <source>
        <dbReference type="Proteomes" id="UP000188605"/>
    </source>
</evidence>
<keyword evidence="2" id="KW-1185">Reference proteome</keyword>
<proteinExistence type="predicted"/>
<organism evidence="1 2">
    <name type="scientific">Candidatus Epulonipiscium fishelsonii</name>
    <dbReference type="NCBI Taxonomy" id="77094"/>
    <lineage>
        <taxon>Bacteria</taxon>
        <taxon>Bacillati</taxon>
        <taxon>Bacillota</taxon>
        <taxon>Clostridia</taxon>
        <taxon>Lachnospirales</taxon>
        <taxon>Lachnospiraceae</taxon>
        <taxon>Candidatus Epulonipiscium</taxon>
    </lineage>
</organism>
<evidence type="ECO:0000313" key="1">
    <source>
        <dbReference type="EMBL" id="ONI40557.1"/>
    </source>
</evidence>
<dbReference type="EMBL" id="LJDB01000048">
    <property type="protein sequence ID" value="ONI40557.1"/>
    <property type="molecule type" value="Genomic_DNA"/>
</dbReference>
<sequence>MENLLKAITHQEETLIFDNFNSNTTLELGLRLVEEGKLLGEKITIDISRFNQQLFHFSFDNTSVDNDEWVRRKKNVVSHFYKSSLYIGTKLKLQNSTIEDKYCLSSKDYSPYGGAFPIILRNTGVIGVITVSGLAQIDDHNLVVKVISEYLNI</sequence>